<reference evidence="2" key="1">
    <citation type="submission" date="2021-11" db="EMBL/GenBank/DDBJ databases">
        <authorList>
            <consortium name="Genoscope - CEA"/>
            <person name="William W."/>
        </authorList>
    </citation>
    <scope>NUCLEOTIDE SEQUENCE</scope>
</reference>
<dbReference type="Gene3D" id="3.40.50.150">
    <property type="entry name" value="Vaccinia Virus protein VP39"/>
    <property type="match status" value="1"/>
</dbReference>
<evidence type="ECO:0000313" key="2">
    <source>
        <dbReference type="EMBL" id="CAH0378923.1"/>
    </source>
</evidence>
<dbReference type="EMBL" id="CAKKNE010000006">
    <property type="protein sequence ID" value="CAH0378923.1"/>
    <property type="molecule type" value="Genomic_DNA"/>
</dbReference>
<keyword evidence="3" id="KW-1185">Reference proteome</keyword>
<evidence type="ECO:0000313" key="3">
    <source>
        <dbReference type="Proteomes" id="UP000789595"/>
    </source>
</evidence>
<evidence type="ECO:0000259" key="1">
    <source>
        <dbReference type="Pfam" id="PF05050"/>
    </source>
</evidence>
<dbReference type="AlphaFoldDB" id="A0A8J2T1Z2"/>
<name>A0A8J2T1Z2_9STRA</name>
<accession>A0A8J2T1Z2</accession>
<sequence length="370" mass="39180">MRPALAALVVARTCGGDLRAASRAAILHTLGHCDAATRDGAAPRPGLGFVHIGAHHWFPPTRDAMLHDVATRHNWTGLLVEPSPHVFEELQRRATTTASPHVPVQAALCARSAPAVPFYAVSPAAAGDDMPSWVTEIGSLRSDHARGHQGILGREIPVEQIEVECLGFEDLVSRHGGVMDVLVVDAEGADVDLLATLPLDRLRPRVIVFEAKHEISWGGSEAARPTKVMSLLASLREAGGYDLASTDTDAGDGDLALVRAREGSVATDAPVDATQRCLLAALRGHDRGGPCVLDVDPEGAHIVLTDRGRAACLWAYGLDLNPSEVGKTDIRAAHWPVKNETALFRGPWAPDGVPRLVAPLASVVAPPQPV</sequence>
<dbReference type="Proteomes" id="UP000789595">
    <property type="component" value="Unassembled WGS sequence"/>
</dbReference>
<dbReference type="InterPro" id="IPR006342">
    <property type="entry name" value="FkbM_mtfrase"/>
</dbReference>
<feature type="domain" description="Methyltransferase FkbM" evidence="1">
    <location>
        <begin position="51"/>
        <end position="217"/>
    </location>
</feature>
<proteinExistence type="predicted"/>
<comment type="caution">
    <text evidence="2">The sequence shown here is derived from an EMBL/GenBank/DDBJ whole genome shotgun (WGS) entry which is preliminary data.</text>
</comment>
<protein>
    <recommendedName>
        <fullName evidence="1">Methyltransferase FkbM domain-containing protein</fullName>
    </recommendedName>
</protein>
<dbReference type="SUPFAM" id="SSF53335">
    <property type="entry name" value="S-adenosyl-L-methionine-dependent methyltransferases"/>
    <property type="match status" value="1"/>
</dbReference>
<organism evidence="2 3">
    <name type="scientific">Pelagomonas calceolata</name>
    <dbReference type="NCBI Taxonomy" id="35677"/>
    <lineage>
        <taxon>Eukaryota</taxon>
        <taxon>Sar</taxon>
        <taxon>Stramenopiles</taxon>
        <taxon>Ochrophyta</taxon>
        <taxon>Pelagophyceae</taxon>
        <taxon>Pelagomonadales</taxon>
        <taxon>Pelagomonadaceae</taxon>
        <taxon>Pelagomonas</taxon>
    </lineage>
</organism>
<dbReference type="InterPro" id="IPR029063">
    <property type="entry name" value="SAM-dependent_MTases_sf"/>
</dbReference>
<gene>
    <name evidence="2" type="ORF">PECAL_6P05240</name>
</gene>
<dbReference type="Pfam" id="PF05050">
    <property type="entry name" value="Methyltransf_21"/>
    <property type="match status" value="1"/>
</dbReference>